<dbReference type="InterPro" id="IPR055924">
    <property type="entry name" value="DUF7501"/>
</dbReference>
<organism evidence="2 3">
    <name type="scientific">Halopenitus malekzadehii</name>
    <dbReference type="NCBI Taxonomy" id="1267564"/>
    <lineage>
        <taxon>Archaea</taxon>
        <taxon>Methanobacteriati</taxon>
        <taxon>Methanobacteriota</taxon>
        <taxon>Stenosarchaea group</taxon>
        <taxon>Halobacteria</taxon>
        <taxon>Halobacteriales</taxon>
        <taxon>Haloferacaceae</taxon>
        <taxon>Halopenitus</taxon>
    </lineage>
</organism>
<reference evidence="2 3" key="1">
    <citation type="submission" date="2016-10" db="EMBL/GenBank/DDBJ databases">
        <authorList>
            <person name="de Groot N.N."/>
        </authorList>
    </citation>
    <scope>NUCLEOTIDE SEQUENCE [LARGE SCALE GENOMIC DNA]</scope>
    <source>
        <strain evidence="2 3">IBRC-M10418</strain>
    </source>
</reference>
<keyword evidence="3" id="KW-1185">Reference proteome</keyword>
<dbReference type="Pfam" id="PF24333">
    <property type="entry name" value="DUF7501"/>
    <property type="match status" value="1"/>
</dbReference>
<feature type="region of interest" description="Disordered" evidence="1">
    <location>
        <begin position="1"/>
        <end position="20"/>
    </location>
</feature>
<proteinExistence type="predicted"/>
<name>A0A1H6J919_9EURY</name>
<dbReference type="Proteomes" id="UP000199215">
    <property type="component" value="Unassembled WGS sequence"/>
</dbReference>
<dbReference type="EMBL" id="FNWU01000006">
    <property type="protein sequence ID" value="SEH55435.1"/>
    <property type="molecule type" value="Genomic_DNA"/>
</dbReference>
<dbReference type="AlphaFoldDB" id="A0A1H6J919"/>
<dbReference type="STRING" id="1267564.SAMN05192561_10684"/>
<gene>
    <name evidence="2" type="ORF">SAMN05192561_10684</name>
</gene>
<accession>A0A1H6J919</accession>
<sequence length="66" mass="7121">MDMSTQPSTTPDPTWTDPTDCPFCGASLPDPGAGFIDHIQQNDDCESGFDDWRENVVGDIGGEWSG</sequence>
<evidence type="ECO:0000313" key="2">
    <source>
        <dbReference type="EMBL" id="SEH55435.1"/>
    </source>
</evidence>
<protein>
    <submittedName>
        <fullName evidence="2">Uncharacterized protein</fullName>
    </submittedName>
</protein>
<evidence type="ECO:0000256" key="1">
    <source>
        <dbReference type="SAM" id="MobiDB-lite"/>
    </source>
</evidence>
<evidence type="ECO:0000313" key="3">
    <source>
        <dbReference type="Proteomes" id="UP000199215"/>
    </source>
</evidence>